<comment type="caution">
    <text evidence="4">The sequence shown here is derived from an EMBL/GenBank/DDBJ whole genome shotgun (WGS) entry which is preliminary data.</text>
</comment>
<dbReference type="SFLD" id="SFLDG01135">
    <property type="entry name" value="C1.5.6:_HAD__Beta-PGM__Phospha"/>
    <property type="match status" value="1"/>
</dbReference>
<comment type="function">
    <text evidence="3">Catalyzes the hydrolytic dehalogenation of small (S)-2-haloalkanoic acids to yield the corresponding (R)-2-hydroxyalkanoic acids.</text>
</comment>
<dbReference type="EC" id="3.8.1.2" evidence="3"/>
<dbReference type="InterPro" id="IPR023198">
    <property type="entry name" value="PGP-like_dom2"/>
</dbReference>
<dbReference type="Gene3D" id="1.10.150.240">
    <property type="entry name" value="Putative phosphatase, domain 2"/>
    <property type="match status" value="1"/>
</dbReference>
<dbReference type="PANTHER" id="PTHR43316:SF3">
    <property type="entry name" value="HALOACID DEHALOGENASE, TYPE II (AFU_ORTHOLOGUE AFUA_2G07750)-RELATED"/>
    <property type="match status" value="1"/>
</dbReference>
<evidence type="ECO:0000313" key="4">
    <source>
        <dbReference type="EMBL" id="OLP57337.1"/>
    </source>
</evidence>
<sequence>MTPSVYVFDAYGTLFDVHAAVRAHAQALGPQAEAFSALWRRKQLEYSWTHALMGEWRDFWQLTEQALDHALAAYPALPATLRDDLLASYWTLDCYEDVPAVLHALKAHGARVAILSNGTEAMLEAAVKRAALDTLVDDIFSADAVKTYKTDPALYEMVATAYRLYPQSVSFQSANRWDIAGASRFGFRTVWINRTAAPDEYPDHAPHLILPGLKSLELHI</sequence>
<evidence type="ECO:0000256" key="2">
    <source>
        <dbReference type="ARBA" id="ARBA00022801"/>
    </source>
</evidence>
<organism evidence="4 5">
    <name type="scientific">Xaviernesmea rhizosphaerae</name>
    <dbReference type="NCBI Taxonomy" id="1672749"/>
    <lineage>
        <taxon>Bacteria</taxon>
        <taxon>Pseudomonadati</taxon>
        <taxon>Pseudomonadota</taxon>
        <taxon>Alphaproteobacteria</taxon>
        <taxon>Hyphomicrobiales</taxon>
        <taxon>Rhizobiaceae</taxon>
        <taxon>Rhizobium/Agrobacterium group</taxon>
        <taxon>Xaviernesmea</taxon>
    </lineage>
</organism>
<dbReference type="GO" id="GO:0018784">
    <property type="term" value="F:(S)-2-haloacid dehalogenase activity"/>
    <property type="evidence" value="ECO:0007669"/>
    <property type="project" value="UniProtKB-UniRule"/>
</dbReference>
<reference evidence="4 5" key="1">
    <citation type="submission" date="2016-09" db="EMBL/GenBank/DDBJ databases">
        <title>Rhizobium sp. nov., a novel species isolated from the rice rhizosphere.</title>
        <authorList>
            <person name="Zhao J."/>
            <person name="Zhang X."/>
        </authorList>
    </citation>
    <scope>NUCLEOTIDE SEQUENCE [LARGE SCALE GENOMIC DNA]</scope>
    <source>
        <strain evidence="4 5">MH17</strain>
    </source>
</reference>
<dbReference type="SFLD" id="SFLDG01129">
    <property type="entry name" value="C1.5:_HAD__Beta-PGM__Phosphata"/>
    <property type="match status" value="1"/>
</dbReference>
<dbReference type="AlphaFoldDB" id="A0A1Q9API2"/>
<dbReference type="NCBIfam" id="TIGR01428">
    <property type="entry name" value="HAD_type_II"/>
    <property type="match status" value="1"/>
</dbReference>
<evidence type="ECO:0000256" key="1">
    <source>
        <dbReference type="ARBA" id="ARBA00008106"/>
    </source>
</evidence>
<dbReference type="Pfam" id="PF00702">
    <property type="entry name" value="Hydrolase"/>
    <property type="match status" value="1"/>
</dbReference>
<gene>
    <name evidence="4" type="ORF">BJF92_16165</name>
</gene>
<proteinExistence type="inferred from homology"/>
<dbReference type="NCBIfam" id="TIGR01493">
    <property type="entry name" value="HAD-SF-IA-v2"/>
    <property type="match status" value="1"/>
</dbReference>
<dbReference type="SFLD" id="SFLDF00045">
    <property type="entry name" value="2-haloacid_dehalogenase"/>
    <property type="match status" value="1"/>
</dbReference>
<dbReference type="Gene3D" id="3.40.50.1000">
    <property type="entry name" value="HAD superfamily/HAD-like"/>
    <property type="match status" value="1"/>
</dbReference>
<dbReference type="RefSeq" id="WP_075633072.1">
    <property type="nucleotide sequence ID" value="NZ_MKIO01000018.1"/>
</dbReference>
<evidence type="ECO:0000313" key="5">
    <source>
        <dbReference type="Proteomes" id="UP000186143"/>
    </source>
</evidence>
<dbReference type="InterPro" id="IPR006439">
    <property type="entry name" value="HAD-SF_hydro_IA"/>
</dbReference>
<dbReference type="PRINTS" id="PR00413">
    <property type="entry name" value="HADHALOGNASE"/>
</dbReference>
<protein>
    <recommendedName>
        <fullName evidence="3">(S)-2-haloacid dehalogenase</fullName>
        <ecNumber evidence="3">3.8.1.2</ecNumber>
    </recommendedName>
    <alternativeName>
        <fullName evidence="3">2-haloalkanoic acid dehalogenase</fullName>
    </alternativeName>
    <alternativeName>
        <fullName evidence="3">Halocarboxylic acid halidohydrolase</fullName>
    </alternativeName>
    <alternativeName>
        <fullName evidence="3">L-2-haloacid dehalogenase</fullName>
    </alternativeName>
</protein>
<dbReference type="Proteomes" id="UP000186143">
    <property type="component" value="Unassembled WGS sequence"/>
</dbReference>
<dbReference type="SUPFAM" id="SSF56784">
    <property type="entry name" value="HAD-like"/>
    <property type="match status" value="1"/>
</dbReference>
<accession>A0A1Q9API2</accession>
<dbReference type="InterPro" id="IPR051540">
    <property type="entry name" value="S-2-haloacid_dehalogenase"/>
</dbReference>
<dbReference type="InterPro" id="IPR036412">
    <property type="entry name" value="HAD-like_sf"/>
</dbReference>
<keyword evidence="2 3" id="KW-0378">Hydrolase</keyword>
<dbReference type="OrthoDB" id="7989657at2"/>
<dbReference type="PANTHER" id="PTHR43316">
    <property type="entry name" value="HYDROLASE, HALOACID DELAHOGENASE-RELATED"/>
    <property type="match status" value="1"/>
</dbReference>
<dbReference type="EMBL" id="MKIO01000018">
    <property type="protein sequence ID" value="OLP57337.1"/>
    <property type="molecule type" value="Genomic_DNA"/>
</dbReference>
<dbReference type="STRING" id="1672749.BJF92_16165"/>
<evidence type="ECO:0000256" key="3">
    <source>
        <dbReference type="RuleBase" id="RU368077"/>
    </source>
</evidence>
<name>A0A1Q9API2_9HYPH</name>
<dbReference type="InterPro" id="IPR006328">
    <property type="entry name" value="2-HAD"/>
</dbReference>
<comment type="similarity">
    <text evidence="1 3">Belongs to the HAD-like hydrolase superfamily. S-2-haloalkanoic acid dehalogenase family.</text>
</comment>
<dbReference type="SFLD" id="SFLDS00003">
    <property type="entry name" value="Haloacid_Dehalogenase"/>
    <property type="match status" value="1"/>
</dbReference>
<dbReference type="InterPro" id="IPR023214">
    <property type="entry name" value="HAD_sf"/>
</dbReference>
<comment type="catalytic activity">
    <reaction evidence="3">
        <text>an (S)-2-haloacid + H2O = a (2R)-2-hydroxycarboxylate + a halide anion + H(+)</text>
        <dbReference type="Rhea" id="RHEA:11192"/>
        <dbReference type="ChEBI" id="CHEBI:15377"/>
        <dbReference type="ChEBI" id="CHEBI:15378"/>
        <dbReference type="ChEBI" id="CHEBI:16042"/>
        <dbReference type="ChEBI" id="CHEBI:58314"/>
        <dbReference type="ChEBI" id="CHEBI:137405"/>
        <dbReference type="EC" id="3.8.1.2"/>
    </reaction>
</comment>
<dbReference type="CDD" id="cd02588">
    <property type="entry name" value="HAD_L2-DEX"/>
    <property type="match status" value="1"/>
</dbReference>